<name>A0A2A2LGD7_9BILA</name>
<feature type="domain" description="G-protein coupled receptors family 1 profile" evidence="11">
    <location>
        <begin position="49"/>
        <end position="300"/>
    </location>
</feature>
<sequence length="338" mass="38935">MIVNKTTGNPSELPCTVYTEAVKDPSLETHVITSFAIIYTMQFVLGVTGNLAVICLTYRNSRLQTVQNLFILNLAMSDLIVCIVSLPITPITSIYKNWYFGDIMCHALPWIQGISVFIATFSLTAIALDRYFLIVKPLRKRLTKNEAKYMMCILWITSGMITLPYAANMILTDLPNLCGKFCSENWSSPSLRRTYTVFVLLIQFICPFLIMGFCYFRIFQRLQERTNAKIRRNTFVLVSMVVLFGFSWFPQNIANMLLEFNEYQFVEFEYGEIKRDYSYIVSLVTHSIAMMNNVVNPVLYGLLNPTFVEMLRKTCSEWKSSFSKLRRLETVSSNTTLV</sequence>
<dbReference type="EMBL" id="LIAE01006791">
    <property type="protein sequence ID" value="PAV85263.1"/>
    <property type="molecule type" value="Genomic_DNA"/>
</dbReference>
<dbReference type="GO" id="GO:0005886">
    <property type="term" value="C:plasma membrane"/>
    <property type="evidence" value="ECO:0007669"/>
    <property type="project" value="TreeGrafter"/>
</dbReference>
<dbReference type="AlphaFoldDB" id="A0A2A2LGD7"/>
<dbReference type="GO" id="GO:0004983">
    <property type="term" value="F:neuropeptide Y receptor activity"/>
    <property type="evidence" value="ECO:0007669"/>
    <property type="project" value="InterPro"/>
</dbReference>
<dbReference type="InterPro" id="IPR000611">
    <property type="entry name" value="NPY_rcpt"/>
</dbReference>
<dbReference type="PRINTS" id="PR01012">
    <property type="entry name" value="NRPEPTIDEYR"/>
</dbReference>
<dbReference type="OrthoDB" id="9046662at2759"/>
<keyword evidence="5 9" id="KW-0297">G-protein coupled receptor</keyword>
<evidence type="ECO:0000256" key="1">
    <source>
        <dbReference type="ARBA" id="ARBA00004141"/>
    </source>
</evidence>
<dbReference type="SUPFAM" id="SSF81321">
    <property type="entry name" value="Family A G protein-coupled receptor-like"/>
    <property type="match status" value="1"/>
</dbReference>
<dbReference type="PANTHER" id="PTHR24235:SF27">
    <property type="entry name" value="NEUROPEPTIDE RECEPTOR NPR-1"/>
    <property type="match status" value="1"/>
</dbReference>
<dbReference type="GO" id="GO:0042923">
    <property type="term" value="F:neuropeptide binding"/>
    <property type="evidence" value="ECO:0007669"/>
    <property type="project" value="TreeGrafter"/>
</dbReference>
<gene>
    <name evidence="12" type="ORF">WR25_26194</name>
</gene>
<dbReference type="PANTHER" id="PTHR24235">
    <property type="entry name" value="NEUROPEPTIDE Y RECEPTOR"/>
    <property type="match status" value="1"/>
</dbReference>
<proteinExistence type="inferred from homology"/>
<evidence type="ECO:0000256" key="8">
    <source>
        <dbReference type="ARBA" id="ARBA00023224"/>
    </source>
</evidence>
<dbReference type="Proteomes" id="UP000218231">
    <property type="component" value="Unassembled WGS sequence"/>
</dbReference>
<feature type="transmembrane region" description="Helical" evidence="10">
    <location>
        <begin position="107"/>
        <end position="128"/>
    </location>
</feature>
<dbReference type="InterPro" id="IPR017452">
    <property type="entry name" value="GPCR_Rhodpsn_7TM"/>
</dbReference>
<evidence type="ECO:0000259" key="11">
    <source>
        <dbReference type="PROSITE" id="PS50262"/>
    </source>
</evidence>
<feature type="transmembrane region" description="Helical" evidence="10">
    <location>
        <begin position="70"/>
        <end position="95"/>
    </location>
</feature>
<evidence type="ECO:0000256" key="5">
    <source>
        <dbReference type="ARBA" id="ARBA00023040"/>
    </source>
</evidence>
<keyword evidence="4 10" id="KW-1133">Transmembrane helix</keyword>
<reference evidence="12 13" key="1">
    <citation type="journal article" date="2017" name="Curr. Biol.">
        <title>Genome architecture and evolution of a unichromosomal asexual nematode.</title>
        <authorList>
            <person name="Fradin H."/>
            <person name="Zegar C."/>
            <person name="Gutwein M."/>
            <person name="Lucas J."/>
            <person name="Kovtun M."/>
            <person name="Corcoran D."/>
            <person name="Baugh L.R."/>
            <person name="Kiontke K."/>
            <person name="Gunsalus K."/>
            <person name="Fitch D.H."/>
            <person name="Piano F."/>
        </authorList>
    </citation>
    <scope>NUCLEOTIDE SEQUENCE [LARGE SCALE GENOMIC DNA]</scope>
    <source>
        <strain evidence="12">PF1309</strain>
    </source>
</reference>
<evidence type="ECO:0000256" key="3">
    <source>
        <dbReference type="ARBA" id="ARBA00022692"/>
    </source>
</evidence>
<evidence type="ECO:0000256" key="9">
    <source>
        <dbReference type="RuleBase" id="RU000688"/>
    </source>
</evidence>
<keyword evidence="13" id="KW-1185">Reference proteome</keyword>
<evidence type="ECO:0000256" key="2">
    <source>
        <dbReference type="ARBA" id="ARBA00010663"/>
    </source>
</evidence>
<dbReference type="Gene3D" id="1.20.1070.10">
    <property type="entry name" value="Rhodopsin 7-helix transmembrane proteins"/>
    <property type="match status" value="1"/>
</dbReference>
<feature type="transmembrane region" description="Helical" evidence="10">
    <location>
        <begin position="230"/>
        <end position="249"/>
    </location>
</feature>
<comment type="similarity">
    <text evidence="2 9">Belongs to the G-protein coupled receptor 1 family.</text>
</comment>
<dbReference type="Pfam" id="PF00001">
    <property type="entry name" value="7tm_1"/>
    <property type="match status" value="1"/>
</dbReference>
<comment type="caution">
    <text evidence="12">The sequence shown here is derived from an EMBL/GenBank/DDBJ whole genome shotgun (WGS) entry which is preliminary data.</text>
</comment>
<organism evidence="12 13">
    <name type="scientific">Diploscapter pachys</name>
    <dbReference type="NCBI Taxonomy" id="2018661"/>
    <lineage>
        <taxon>Eukaryota</taxon>
        <taxon>Metazoa</taxon>
        <taxon>Ecdysozoa</taxon>
        <taxon>Nematoda</taxon>
        <taxon>Chromadorea</taxon>
        <taxon>Rhabditida</taxon>
        <taxon>Rhabditina</taxon>
        <taxon>Rhabditomorpha</taxon>
        <taxon>Rhabditoidea</taxon>
        <taxon>Rhabditidae</taxon>
        <taxon>Diploscapter</taxon>
    </lineage>
</organism>
<feature type="transmembrane region" description="Helical" evidence="10">
    <location>
        <begin position="195"/>
        <end position="218"/>
    </location>
</feature>
<keyword evidence="7 9" id="KW-0675">Receptor</keyword>
<comment type="subcellular location">
    <subcellularLocation>
        <location evidence="1">Membrane</location>
        <topology evidence="1">Multi-pass membrane protein</topology>
    </subcellularLocation>
</comment>
<dbReference type="SMART" id="SM01381">
    <property type="entry name" value="7TM_GPCR_Srsx"/>
    <property type="match status" value="1"/>
</dbReference>
<evidence type="ECO:0000256" key="10">
    <source>
        <dbReference type="SAM" id="Phobius"/>
    </source>
</evidence>
<accession>A0A2A2LGD7</accession>
<evidence type="ECO:0000256" key="7">
    <source>
        <dbReference type="ARBA" id="ARBA00023170"/>
    </source>
</evidence>
<protein>
    <recommendedName>
        <fullName evidence="11">G-protein coupled receptors family 1 profile domain-containing protein</fullName>
    </recommendedName>
</protein>
<dbReference type="InterPro" id="IPR000276">
    <property type="entry name" value="GPCR_Rhodpsn"/>
</dbReference>
<feature type="transmembrane region" description="Helical" evidence="10">
    <location>
        <begin position="36"/>
        <end position="58"/>
    </location>
</feature>
<evidence type="ECO:0000256" key="4">
    <source>
        <dbReference type="ARBA" id="ARBA00022989"/>
    </source>
</evidence>
<dbReference type="PROSITE" id="PS00237">
    <property type="entry name" value="G_PROTEIN_RECEP_F1_1"/>
    <property type="match status" value="1"/>
</dbReference>
<evidence type="ECO:0000313" key="12">
    <source>
        <dbReference type="EMBL" id="PAV85263.1"/>
    </source>
</evidence>
<dbReference type="CDD" id="cd15203">
    <property type="entry name" value="7tmA_NPYR-like"/>
    <property type="match status" value="1"/>
</dbReference>
<dbReference type="GO" id="GO:0043005">
    <property type="term" value="C:neuron projection"/>
    <property type="evidence" value="ECO:0007669"/>
    <property type="project" value="TreeGrafter"/>
</dbReference>
<evidence type="ECO:0000256" key="6">
    <source>
        <dbReference type="ARBA" id="ARBA00023136"/>
    </source>
</evidence>
<evidence type="ECO:0000313" key="13">
    <source>
        <dbReference type="Proteomes" id="UP000218231"/>
    </source>
</evidence>
<dbReference type="STRING" id="2018661.A0A2A2LGD7"/>
<dbReference type="PROSITE" id="PS50262">
    <property type="entry name" value="G_PROTEIN_RECEP_F1_2"/>
    <property type="match status" value="1"/>
</dbReference>
<keyword evidence="8 9" id="KW-0807">Transducer</keyword>
<keyword evidence="6 10" id="KW-0472">Membrane</keyword>
<feature type="transmembrane region" description="Helical" evidence="10">
    <location>
        <begin position="149"/>
        <end position="167"/>
    </location>
</feature>
<dbReference type="PRINTS" id="PR00237">
    <property type="entry name" value="GPCRRHODOPSN"/>
</dbReference>
<keyword evidence="3 9" id="KW-0812">Transmembrane</keyword>